<evidence type="ECO:0000313" key="4">
    <source>
        <dbReference type="Proteomes" id="UP000034344"/>
    </source>
</evidence>
<dbReference type="PANTHER" id="PTHR22916:SF64">
    <property type="entry name" value="TRANSFERASE, PUTATIVE-RELATED"/>
    <property type="match status" value="1"/>
</dbReference>
<evidence type="ECO:0000256" key="1">
    <source>
        <dbReference type="SAM" id="Phobius"/>
    </source>
</evidence>
<dbReference type="STRING" id="1618480.US11_C0005G0013"/>
<name>A0A0G0E817_9BACT</name>
<dbReference type="AlphaFoldDB" id="A0A0G0E817"/>
<sequence length="341" mass="39971">MKKKIVLSAVIPTHNSAKTINNLLQSINQSKFNNFKNIEVVVVDDRSDDQTVRIIKNTRPTLKFPIILIESNRKIGPAKARNLGVDKSSGKYVLFLDSDIILMKHTLKNAFSMAKEAKIKAFTGIWDWHQKTDKFFPQFKALRDWSYWTLERKKNHRYYLFSTRIAGIDKKLFKTVGKFNENYGGPTVEDIELTYKIEKAAKIEFSPKLIVQHEFEDFPIIAKKYFLRTRDWVHLYLKRYRFDPVATTEKEAIKPFILNFFLFFLVSLFVTRHIFTLFASILTLVIYLILEIRLIIFLYQKKGLLFAAKSVPTAMILYIIIEIGALYGFISYFFISRNSKD</sequence>
<dbReference type="PANTHER" id="PTHR22916">
    <property type="entry name" value="GLYCOSYLTRANSFERASE"/>
    <property type="match status" value="1"/>
</dbReference>
<evidence type="ECO:0000259" key="2">
    <source>
        <dbReference type="Pfam" id="PF00535"/>
    </source>
</evidence>
<dbReference type="Pfam" id="PF00535">
    <property type="entry name" value="Glycos_transf_2"/>
    <property type="match status" value="1"/>
</dbReference>
<evidence type="ECO:0000313" key="3">
    <source>
        <dbReference type="EMBL" id="KKQ01657.1"/>
    </source>
</evidence>
<accession>A0A0G0E817</accession>
<dbReference type="Proteomes" id="UP000034344">
    <property type="component" value="Unassembled WGS sequence"/>
</dbReference>
<organism evidence="3 4">
    <name type="scientific">Candidatus Roizmanbacteria bacterium GW2011_GWA2_36_23</name>
    <dbReference type="NCBI Taxonomy" id="1618480"/>
    <lineage>
        <taxon>Bacteria</taxon>
        <taxon>Candidatus Roizmaniibacteriota</taxon>
    </lineage>
</organism>
<comment type="caution">
    <text evidence="3">The sequence shown here is derived from an EMBL/GenBank/DDBJ whole genome shotgun (WGS) entry which is preliminary data.</text>
</comment>
<dbReference type="InterPro" id="IPR001173">
    <property type="entry name" value="Glyco_trans_2-like"/>
</dbReference>
<proteinExistence type="predicted"/>
<feature type="transmembrane region" description="Helical" evidence="1">
    <location>
        <begin position="256"/>
        <end position="275"/>
    </location>
</feature>
<feature type="domain" description="Glycosyltransferase 2-like" evidence="2">
    <location>
        <begin position="8"/>
        <end position="159"/>
    </location>
</feature>
<dbReference type="InterPro" id="IPR029044">
    <property type="entry name" value="Nucleotide-diphossugar_trans"/>
</dbReference>
<gene>
    <name evidence="3" type="ORF">US11_C0005G0013</name>
</gene>
<feature type="transmembrane region" description="Helical" evidence="1">
    <location>
        <begin position="281"/>
        <end position="299"/>
    </location>
</feature>
<keyword evidence="3" id="KW-0808">Transferase</keyword>
<dbReference type="SUPFAM" id="SSF53448">
    <property type="entry name" value="Nucleotide-diphospho-sugar transferases"/>
    <property type="match status" value="1"/>
</dbReference>
<dbReference type="EMBL" id="LBRS01000005">
    <property type="protein sequence ID" value="KKQ01657.1"/>
    <property type="molecule type" value="Genomic_DNA"/>
</dbReference>
<keyword evidence="1" id="KW-0472">Membrane</keyword>
<protein>
    <submittedName>
        <fullName evidence="3">Glycosyl transferase family 2</fullName>
    </submittedName>
</protein>
<reference evidence="3 4" key="1">
    <citation type="journal article" date="2015" name="Nature">
        <title>rRNA introns, odd ribosomes, and small enigmatic genomes across a large radiation of phyla.</title>
        <authorList>
            <person name="Brown C.T."/>
            <person name="Hug L.A."/>
            <person name="Thomas B.C."/>
            <person name="Sharon I."/>
            <person name="Castelle C.J."/>
            <person name="Singh A."/>
            <person name="Wilkins M.J."/>
            <person name="Williams K.H."/>
            <person name="Banfield J.F."/>
        </authorList>
    </citation>
    <scope>NUCLEOTIDE SEQUENCE [LARGE SCALE GENOMIC DNA]</scope>
</reference>
<dbReference type="GO" id="GO:0016740">
    <property type="term" value="F:transferase activity"/>
    <property type="evidence" value="ECO:0007669"/>
    <property type="project" value="UniProtKB-KW"/>
</dbReference>
<feature type="transmembrane region" description="Helical" evidence="1">
    <location>
        <begin position="311"/>
        <end position="335"/>
    </location>
</feature>
<keyword evidence="1" id="KW-1133">Transmembrane helix</keyword>
<dbReference type="Gene3D" id="3.90.550.10">
    <property type="entry name" value="Spore Coat Polysaccharide Biosynthesis Protein SpsA, Chain A"/>
    <property type="match status" value="1"/>
</dbReference>
<keyword evidence="1" id="KW-0812">Transmembrane</keyword>